<dbReference type="HOGENOM" id="CLU_009369_1_0_4"/>
<dbReference type="eggNOG" id="COG1361">
    <property type="taxonomic scope" value="Bacteria"/>
</dbReference>
<feature type="chain" id="PRO_5002639772" evidence="1">
    <location>
        <begin position="38"/>
        <end position="977"/>
    </location>
</feature>
<organism evidence="2 3">
    <name type="scientific">Polaromonas naphthalenivorans (strain CJ2)</name>
    <dbReference type="NCBI Taxonomy" id="365044"/>
    <lineage>
        <taxon>Bacteria</taxon>
        <taxon>Pseudomonadati</taxon>
        <taxon>Pseudomonadota</taxon>
        <taxon>Betaproteobacteria</taxon>
        <taxon>Burkholderiales</taxon>
        <taxon>Comamonadaceae</taxon>
        <taxon>Polaromonas</taxon>
    </lineage>
</organism>
<dbReference type="InterPro" id="IPR047589">
    <property type="entry name" value="DUF11_rpt"/>
</dbReference>
<proteinExistence type="predicted"/>
<accession>A1VJA0</accession>
<dbReference type="AlphaFoldDB" id="A1VJA0"/>
<dbReference type="EMBL" id="CP000529">
    <property type="protein sequence ID" value="ABM35728.1"/>
    <property type="molecule type" value="Genomic_DNA"/>
</dbReference>
<reference evidence="3" key="1">
    <citation type="journal article" date="2009" name="Environ. Microbiol.">
        <title>The genome of Polaromonas naphthalenivorans strain CJ2, isolated from coal tar-contaminated sediment, reveals physiological and metabolic versatility and evolution through extensive horizontal gene transfer.</title>
        <authorList>
            <person name="Yagi J.M."/>
            <person name="Sims D."/>
            <person name="Brettin T."/>
            <person name="Bruce D."/>
            <person name="Madsen E.L."/>
        </authorList>
    </citation>
    <scope>NUCLEOTIDE SEQUENCE [LARGE SCALE GENOMIC DNA]</scope>
    <source>
        <strain evidence="3">CJ2</strain>
    </source>
</reference>
<evidence type="ECO:0000313" key="2">
    <source>
        <dbReference type="EMBL" id="ABM35728.1"/>
    </source>
</evidence>
<name>A1VJA0_POLNA</name>
<dbReference type="PANTHER" id="PTHR34819:SF3">
    <property type="entry name" value="CELL SURFACE PROTEIN"/>
    <property type="match status" value="1"/>
</dbReference>
<evidence type="ECO:0000256" key="1">
    <source>
        <dbReference type="SAM" id="SignalP"/>
    </source>
</evidence>
<dbReference type="PANTHER" id="PTHR34819">
    <property type="entry name" value="LARGE CYSTEINE-RICH PERIPLASMIC PROTEIN OMCB"/>
    <property type="match status" value="1"/>
</dbReference>
<feature type="signal peptide" evidence="1">
    <location>
        <begin position="1"/>
        <end position="37"/>
    </location>
</feature>
<keyword evidence="1" id="KW-0732">Signal</keyword>
<dbReference type="STRING" id="365044.Pnap_0405"/>
<dbReference type="Proteomes" id="UP000000644">
    <property type="component" value="Chromosome"/>
</dbReference>
<dbReference type="OrthoDB" id="28777at2"/>
<dbReference type="InterPro" id="IPR051172">
    <property type="entry name" value="Chlamydia_OmcB"/>
</dbReference>
<dbReference type="eggNOG" id="COG1470">
    <property type="taxonomic scope" value="Bacteria"/>
</dbReference>
<sequence>MIIHKPTHRTGAKPAATWAGAAALSLGFLFGSPAAFAVAPLANTVIGNQASASYTDPNGITQLASSNLVQTTVQQVGSFNLDARTSNTTDVINTKTGAAGITVYAPHVLTNTGNGADGFNISITSPAAGFSRVEVFADANGDGLPDNTSALCTAVPAATCSVPTQTVAGNNGVFQFVVAYSIPTTATTATTPTTPFNVGTVTAVVVPSSPVLASYSSTTAADVDNVNLTTVAAFNATKAIGSPAVAWSANGGVWPVATSTGPRSVTGCALTNAGAAAPAAGCVYTTYTLNLSNTGGAVGTMAVSDTLPSGFTYVPGSAVWSNAPGTALTDAALGDTTGIDFRATGNTVTAVVAALNPNVTQSVSFVVLVNETALIGTSTTTNTATYNPVDAPAATSTAPGTLGSSTNPAAYTVTASYSIVLGATASTAVTAKDTVAGTPNGTTADLTIQPSVSPGGSVLFTQTVYNTGNATDTVNVTALASTFPAGTTFQFFDAGGVVALLDTTGDGIVDTGPISASGSVNIIIRANVPAGVTAAGPFVVNVRGVSANDTSKIDATQDQATALVAPSSLIDLTNTAVGTGIGNVGSGDLGAGPSPSPTTTVSTPAGSSALFTLFLKNNDTTANSYNLLASQTAAFPGSLPTGWTVKYVAGGATCSAAAVTQPVAVAVGAQVQVDACVTPPVTQTPVTAQPMYFRVTSTAVATTGAIVSDTKLDAVTVTTAMTFGATLTPDNNGQVAAGGSVVYAHTLTSTGAQSCGAYTLAASPTSADITLGWTTVIYVDVNGDGQLDAGDTLYSGSSLSLATGATQKLLVKVFAPGGAAAGAADVATVTATFAANCGAPSATDTSTVITGQIRLVKTQVLNAAVAGTCPAVPATPAFSAAPIMAAKPGDCIVYRVVATNEGAAPVSNLAINDAIPAYTGLTGATQPTVQCTSTGITAALTTANYASTAVAVSCGSATNTVIPGGSATMTFSVKINN</sequence>
<dbReference type="KEGG" id="pna:Pnap_0405"/>
<protein>
    <submittedName>
        <fullName evidence="2">Conserved repeat domain protein</fullName>
    </submittedName>
</protein>
<keyword evidence="3" id="KW-1185">Reference proteome</keyword>
<dbReference type="NCBIfam" id="TIGR01451">
    <property type="entry name" value="B_ant_repeat"/>
    <property type="match status" value="2"/>
</dbReference>
<gene>
    <name evidence="2" type="ordered locus">Pnap_0405</name>
</gene>
<dbReference type="RefSeq" id="WP_011799831.1">
    <property type="nucleotide sequence ID" value="NC_008781.1"/>
</dbReference>
<evidence type="ECO:0000313" key="3">
    <source>
        <dbReference type="Proteomes" id="UP000000644"/>
    </source>
</evidence>